<evidence type="ECO:0000313" key="6">
    <source>
        <dbReference type="EMBL" id="GER05263.1"/>
    </source>
</evidence>
<dbReference type="AlphaFoldDB" id="A0A5A7NA57"/>
<dbReference type="GO" id="GO:0008933">
    <property type="term" value="F:peptidoglycan lytic transglycosylase activity"/>
    <property type="evidence" value="ECO:0007669"/>
    <property type="project" value="InterPro"/>
</dbReference>
<evidence type="ECO:0000256" key="1">
    <source>
        <dbReference type="ARBA" id="ARBA00007734"/>
    </source>
</evidence>
<evidence type="ECO:0000256" key="4">
    <source>
        <dbReference type="SAM" id="MobiDB-lite"/>
    </source>
</evidence>
<dbReference type="InterPro" id="IPR008939">
    <property type="entry name" value="Lytic_TGlycosylase_superhlx_U"/>
</dbReference>
<feature type="domain" description="Transglycosylase SLT" evidence="5">
    <location>
        <begin position="552"/>
        <end position="654"/>
    </location>
</feature>
<dbReference type="GO" id="GO:0042597">
    <property type="term" value="C:periplasmic space"/>
    <property type="evidence" value="ECO:0007669"/>
    <property type="project" value="InterPro"/>
</dbReference>
<keyword evidence="3" id="KW-0732">Signal</keyword>
<name>A0A5A7NA57_9PROT</name>
<keyword evidence="7" id="KW-1185">Reference proteome</keyword>
<proteinExistence type="inferred from homology"/>
<comment type="similarity">
    <text evidence="1">Belongs to the transglycosylase Slt family.</text>
</comment>
<reference evidence="6 7" key="1">
    <citation type="submission" date="2019-09" db="EMBL/GenBank/DDBJ databases">
        <title>NBRP : Genome information of microbial organism related human and environment.</title>
        <authorList>
            <person name="Hattori M."/>
            <person name="Oshima K."/>
            <person name="Inaba H."/>
            <person name="Suda W."/>
            <person name="Sakamoto M."/>
            <person name="Iino T."/>
            <person name="Kitahara M."/>
            <person name="Oshida Y."/>
            <person name="Iida T."/>
            <person name="Kudo T."/>
            <person name="Itoh T."/>
            <person name="Ohkuma M."/>
        </authorList>
    </citation>
    <scope>NUCLEOTIDE SEQUENCE [LARGE SCALE GENOMIC DNA]</scope>
    <source>
        <strain evidence="6 7">Q-1</strain>
    </source>
</reference>
<feature type="region of interest" description="Disordered" evidence="4">
    <location>
        <begin position="718"/>
        <end position="743"/>
    </location>
</feature>
<dbReference type="EMBL" id="BKCN01000020">
    <property type="protein sequence ID" value="GER05263.1"/>
    <property type="molecule type" value="Genomic_DNA"/>
</dbReference>
<dbReference type="PROSITE" id="PS00922">
    <property type="entry name" value="TRANSGLYCOSYLASE"/>
    <property type="match status" value="1"/>
</dbReference>
<dbReference type="PANTHER" id="PTHR37423:SF2">
    <property type="entry name" value="MEMBRANE-BOUND LYTIC MUREIN TRANSGLYCOSYLASE C"/>
    <property type="match status" value="1"/>
</dbReference>
<dbReference type="InterPro" id="IPR000189">
    <property type="entry name" value="Transglyc_AS"/>
</dbReference>
<gene>
    <name evidence="6" type="ORF">JCM17846_29450</name>
</gene>
<accession>A0A5A7NA57</accession>
<protein>
    <submittedName>
        <fullName evidence="6">Lytic transglycosylase</fullName>
    </submittedName>
</protein>
<evidence type="ECO:0000256" key="3">
    <source>
        <dbReference type="ARBA" id="ARBA00022729"/>
    </source>
</evidence>
<comment type="similarity">
    <text evidence="2">Belongs to the virb1 family.</text>
</comment>
<dbReference type="SUPFAM" id="SSF53955">
    <property type="entry name" value="Lysozyme-like"/>
    <property type="match status" value="1"/>
</dbReference>
<dbReference type="Pfam" id="PF01464">
    <property type="entry name" value="SLT"/>
    <property type="match status" value="1"/>
</dbReference>
<dbReference type="SUPFAM" id="SSF48435">
    <property type="entry name" value="Bacterial muramidases"/>
    <property type="match status" value="1"/>
</dbReference>
<dbReference type="CDD" id="cd13401">
    <property type="entry name" value="Slt70-like"/>
    <property type="match status" value="1"/>
</dbReference>
<dbReference type="GO" id="GO:0000270">
    <property type="term" value="P:peptidoglycan metabolic process"/>
    <property type="evidence" value="ECO:0007669"/>
    <property type="project" value="InterPro"/>
</dbReference>
<dbReference type="InterPro" id="IPR008258">
    <property type="entry name" value="Transglycosylase_SLT_dom_1"/>
</dbReference>
<dbReference type="GO" id="GO:0016020">
    <property type="term" value="C:membrane"/>
    <property type="evidence" value="ECO:0007669"/>
    <property type="project" value="InterPro"/>
</dbReference>
<dbReference type="PANTHER" id="PTHR37423">
    <property type="entry name" value="SOLUBLE LYTIC MUREIN TRANSGLYCOSYLASE-RELATED"/>
    <property type="match status" value="1"/>
</dbReference>
<evidence type="ECO:0000259" key="5">
    <source>
        <dbReference type="Pfam" id="PF01464"/>
    </source>
</evidence>
<dbReference type="Gene3D" id="1.10.530.10">
    <property type="match status" value="1"/>
</dbReference>
<evidence type="ECO:0000313" key="7">
    <source>
        <dbReference type="Proteomes" id="UP000324996"/>
    </source>
</evidence>
<comment type="caution">
    <text evidence="6">The sequence shown here is derived from an EMBL/GenBank/DDBJ whole genome shotgun (WGS) entry which is preliminary data.</text>
</comment>
<dbReference type="Gene3D" id="1.25.20.10">
    <property type="entry name" value="Bacterial muramidases"/>
    <property type="match status" value="1"/>
</dbReference>
<dbReference type="InterPro" id="IPR023346">
    <property type="entry name" value="Lysozyme-like_dom_sf"/>
</dbReference>
<organism evidence="6 7">
    <name type="scientific">Iodidimonas nitroreducens</name>
    <dbReference type="NCBI Taxonomy" id="1236968"/>
    <lineage>
        <taxon>Bacteria</taxon>
        <taxon>Pseudomonadati</taxon>
        <taxon>Pseudomonadota</taxon>
        <taxon>Alphaproteobacteria</taxon>
        <taxon>Iodidimonadales</taxon>
        <taxon>Iodidimonadaceae</taxon>
        <taxon>Iodidimonas</taxon>
    </lineage>
</organism>
<dbReference type="RefSeq" id="WP_161760522.1">
    <property type="nucleotide sequence ID" value="NZ_BKCN01000020.1"/>
</dbReference>
<evidence type="ECO:0000256" key="2">
    <source>
        <dbReference type="ARBA" id="ARBA00009387"/>
    </source>
</evidence>
<dbReference type="Proteomes" id="UP000324996">
    <property type="component" value="Unassembled WGS sequence"/>
</dbReference>
<dbReference type="GO" id="GO:0004553">
    <property type="term" value="F:hydrolase activity, hydrolyzing O-glycosyl compounds"/>
    <property type="evidence" value="ECO:0007669"/>
    <property type="project" value="InterPro"/>
</dbReference>
<sequence length="743" mass="83213">MPVFLMIALLASIVFMSGLGGGTLRLVAPSYAKTSTPIPRLKPELPSDFLRSDEGKAYRTALDEAARGQLQAALQALPDRTSAVERDVIKWIAFTKGGSGHFEQLRAFHAQHPHWPLSATITRSIEAAITSETKDAAILQWFAKNPPQTGDGHLHYAQALMRDGQQDKAIDHLRAGWRSAGLSSPQERRIMDRYGDFLTTEDHMARVDYLLWQRARQQAMRMVQSLPKDYQALAKARNALMAFAHNVDRAVAAVPDDLQSNAGLVYDRAYWRRIKGKNDSAESLLLETAVNGRDILRPERWWRERHYQARKALREGRIDAAYRLAADHAMLDGLRPDEHEAEPEEINTDPASDLTTELPRNTRAQIAEAEWLAGWIALRFQSRPAQALAHFQAMLSVVNFPVSLARGAYWTARAAEDLNDPALARRWYEEAARYPTVFYGQLALDHLGGDMLMLDRQTKIIDEATRQAFEAQDLVKAARFLARMGEERSLAHFVRQLVENAPTPDQARMAASLAIDFDRPQIGVIAAKTSVRDGDLIIEHGYPLIDMTKGLGQSQSLILSIARQESQFDPKAVSHVGALGLMQLMPATANRLARQLQRPYSRERLLNDPAFNLELGHRYFNQLLRRYDGAPMLALAAYNAGSGPVDRWIKDYGDPRRITADPIDWIEMIPYGETRNYVQRVLEAAPIYSIRLGAFKDASLSQFIHKGRELDITSLLPTPKPEIESTPQAAPLGFGARQSPGGD</sequence>